<feature type="region of interest" description="Disordered" evidence="10">
    <location>
        <begin position="225"/>
        <end position="306"/>
    </location>
</feature>
<feature type="region of interest" description="Disordered" evidence="10">
    <location>
        <begin position="520"/>
        <end position="541"/>
    </location>
</feature>
<keyword evidence="7 9" id="KW-0539">Nucleus</keyword>
<evidence type="ECO:0000256" key="2">
    <source>
        <dbReference type="ARBA" id="ARBA00010330"/>
    </source>
</evidence>
<dbReference type="PANTHER" id="PTHR43874">
    <property type="entry name" value="TWO-COMPONENT RESPONSE REGULATOR"/>
    <property type="match status" value="1"/>
</dbReference>
<evidence type="ECO:0000256" key="8">
    <source>
        <dbReference type="PROSITE-ProRule" id="PRU00169"/>
    </source>
</evidence>
<feature type="region of interest" description="Disordered" evidence="10">
    <location>
        <begin position="612"/>
        <end position="639"/>
    </location>
</feature>
<feature type="domain" description="CCT" evidence="12">
    <location>
        <begin position="734"/>
        <end position="776"/>
    </location>
</feature>
<evidence type="ECO:0000256" key="7">
    <source>
        <dbReference type="ARBA" id="ARBA00023242"/>
    </source>
</evidence>
<gene>
    <name evidence="13" type="ORF">COCNU_16G007100</name>
</gene>
<keyword evidence="5" id="KW-0090">Biological rhythms</keyword>
<dbReference type="SUPFAM" id="SSF52172">
    <property type="entry name" value="CheY-like"/>
    <property type="match status" value="1"/>
</dbReference>
<evidence type="ECO:0000259" key="11">
    <source>
        <dbReference type="PROSITE" id="PS50110"/>
    </source>
</evidence>
<evidence type="ECO:0000256" key="10">
    <source>
        <dbReference type="SAM" id="MobiDB-lite"/>
    </source>
</evidence>
<dbReference type="CDD" id="cd17582">
    <property type="entry name" value="psREC_PRR"/>
    <property type="match status" value="1"/>
</dbReference>
<dbReference type="Pfam" id="PF00072">
    <property type="entry name" value="Response_reg"/>
    <property type="match status" value="1"/>
</dbReference>
<dbReference type="GO" id="GO:0005634">
    <property type="term" value="C:nucleus"/>
    <property type="evidence" value="ECO:0007669"/>
    <property type="project" value="UniProtKB-SubCell"/>
</dbReference>
<dbReference type="OrthoDB" id="60033at2759"/>
<evidence type="ECO:0000259" key="12">
    <source>
        <dbReference type="PROSITE" id="PS51017"/>
    </source>
</evidence>
<protein>
    <submittedName>
        <fullName evidence="13">Two-component response regulator-like PRR37</fullName>
    </submittedName>
</protein>
<dbReference type="SMART" id="SM00448">
    <property type="entry name" value="REC"/>
    <property type="match status" value="1"/>
</dbReference>
<dbReference type="GO" id="GO:0009736">
    <property type="term" value="P:cytokinin-activated signaling pathway"/>
    <property type="evidence" value="ECO:0007669"/>
    <property type="project" value="InterPro"/>
</dbReference>
<evidence type="ECO:0000256" key="5">
    <source>
        <dbReference type="ARBA" id="ARBA00023108"/>
    </source>
</evidence>
<accession>A0A8K0NEM4</accession>
<dbReference type="InterPro" id="IPR001789">
    <property type="entry name" value="Sig_transdc_resp-reg_receiver"/>
</dbReference>
<feature type="compositionally biased region" description="Polar residues" evidence="10">
    <location>
        <begin position="359"/>
        <end position="374"/>
    </location>
</feature>
<dbReference type="PANTHER" id="PTHR43874:SF125">
    <property type="entry name" value="TWO-COMPONENT RESPONSE REGULATOR-LIKE APRR7"/>
    <property type="match status" value="1"/>
</dbReference>
<dbReference type="AlphaFoldDB" id="A0A8K0NEM4"/>
<evidence type="ECO:0000256" key="9">
    <source>
        <dbReference type="PROSITE-ProRule" id="PRU00357"/>
    </source>
</evidence>
<feature type="compositionally biased region" description="Basic residues" evidence="10">
    <location>
        <begin position="739"/>
        <end position="758"/>
    </location>
</feature>
<comment type="caution">
    <text evidence="8">Lacks conserved residue(s) required for the propagation of feature annotation.</text>
</comment>
<dbReference type="Proteomes" id="UP000797356">
    <property type="component" value="Chromosome 16"/>
</dbReference>
<feature type="region of interest" description="Disordered" evidence="10">
    <location>
        <begin position="352"/>
        <end position="401"/>
    </location>
</feature>
<evidence type="ECO:0000256" key="4">
    <source>
        <dbReference type="ARBA" id="ARBA00023015"/>
    </source>
</evidence>
<proteinExistence type="inferred from homology"/>
<keyword evidence="4" id="KW-0805">Transcription regulation</keyword>
<feature type="compositionally biased region" description="Polar residues" evidence="10">
    <location>
        <begin position="392"/>
        <end position="401"/>
    </location>
</feature>
<dbReference type="InterPro" id="IPR045279">
    <property type="entry name" value="ARR-like"/>
</dbReference>
<dbReference type="InterPro" id="IPR011006">
    <property type="entry name" value="CheY-like_superfamily"/>
</dbReference>
<evidence type="ECO:0000256" key="6">
    <source>
        <dbReference type="ARBA" id="ARBA00023163"/>
    </source>
</evidence>
<feature type="compositionally biased region" description="Low complexity" evidence="10">
    <location>
        <begin position="671"/>
        <end position="690"/>
    </location>
</feature>
<organism evidence="13 14">
    <name type="scientific">Cocos nucifera</name>
    <name type="common">Coconut palm</name>
    <dbReference type="NCBI Taxonomy" id="13894"/>
    <lineage>
        <taxon>Eukaryota</taxon>
        <taxon>Viridiplantae</taxon>
        <taxon>Streptophyta</taxon>
        <taxon>Embryophyta</taxon>
        <taxon>Tracheophyta</taxon>
        <taxon>Spermatophyta</taxon>
        <taxon>Magnoliopsida</taxon>
        <taxon>Liliopsida</taxon>
        <taxon>Arecaceae</taxon>
        <taxon>Arecoideae</taxon>
        <taxon>Cocoseae</taxon>
        <taxon>Attaleinae</taxon>
        <taxon>Cocos</taxon>
    </lineage>
</organism>
<dbReference type="EMBL" id="CM017887">
    <property type="protein sequence ID" value="KAG1371616.1"/>
    <property type="molecule type" value="Genomic_DNA"/>
</dbReference>
<comment type="caution">
    <text evidence="13">The sequence shown here is derived from an EMBL/GenBank/DDBJ whole genome shotgun (WGS) entry which is preliminary data.</text>
</comment>
<reference evidence="13" key="1">
    <citation type="journal article" date="2017" name="Gigascience">
        <title>The genome draft of coconut (Cocos nucifera).</title>
        <authorList>
            <person name="Xiao Y."/>
            <person name="Xu P."/>
            <person name="Fan H."/>
            <person name="Baudouin L."/>
            <person name="Xia W."/>
            <person name="Bocs S."/>
            <person name="Xu J."/>
            <person name="Li Q."/>
            <person name="Guo A."/>
            <person name="Zhou L."/>
            <person name="Li J."/>
            <person name="Wu Y."/>
            <person name="Ma Z."/>
            <person name="Armero A."/>
            <person name="Issali A.E."/>
            <person name="Liu N."/>
            <person name="Peng M."/>
            <person name="Yang Y."/>
        </authorList>
    </citation>
    <scope>NUCLEOTIDE SEQUENCE</scope>
    <source>
        <tissue evidence="13">Spear leaf of Hainan Tall coconut</tissue>
    </source>
</reference>
<dbReference type="FunFam" id="3.40.50.2300:FF:000214">
    <property type="entry name" value="Two-component response regulator-like PRR37"/>
    <property type="match status" value="1"/>
</dbReference>
<evidence type="ECO:0000313" key="13">
    <source>
        <dbReference type="EMBL" id="KAG1371616.1"/>
    </source>
</evidence>
<dbReference type="PROSITE" id="PS50110">
    <property type="entry name" value="RESPONSE_REGULATORY"/>
    <property type="match status" value="1"/>
</dbReference>
<evidence type="ECO:0000256" key="3">
    <source>
        <dbReference type="ARBA" id="ARBA00023012"/>
    </source>
</evidence>
<feature type="compositionally biased region" description="Basic residues" evidence="10">
    <location>
        <begin position="613"/>
        <end position="624"/>
    </location>
</feature>
<feature type="compositionally biased region" description="Polar residues" evidence="10">
    <location>
        <begin position="271"/>
        <end position="281"/>
    </location>
</feature>
<keyword evidence="3" id="KW-0902">Two-component regulatory system</keyword>
<feature type="domain" description="Response regulatory" evidence="11">
    <location>
        <begin position="100"/>
        <end position="218"/>
    </location>
</feature>
<dbReference type="PROSITE" id="PS51017">
    <property type="entry name" value="CCT"/>
    <property type="match status" value="1"/>
</dbReference>
<feature type="region of interest" description="Disordered" evidence="10">
    <location>
        <begin position="670"/>
        <end position="692"/>
    </location>
</feature>
<dbReference type="GO" id="GO:0048511">
    <property type="term" value="P:rhythmic process"/>
    <property type="evidence" value="ECO:0007669"/>
    <property type="project" value="UniProtKB-KW"/>
</dbReference>
<dbReference type="Pfam" id="PF06203">
    <property type="entry name" value="CCT"/>
    <property type="match status" value="1"/>
</dbReference>
<evidence type="ECO:0000256" key="1">
    <source>
        <dbReference type="ARBA" id="ARBA00004123"/>
    </source>
</evidence>
<sequence length="788" mass="85607">MGSVDEASPHGAENKGPAELNYQICGEHKEVRYGIVGEGQGHSEEDESRINEVTEDLNNNQEGDVAVPLTHQPGPRKLQQQQQPGPIIQWERFLTVRTLKVLLVENDDSTRHVVSALLRNCSYEVTAVANGLQAWKILEDLTNHIDLVLTEVVMPCLSGIGLLSKIMSHKTRKIIPVIMMSSNDSMGTVFNCLSKGAVDFLVKPIRKNELKNLWQHVWRRYHSSSASGSESGIQTQKSAKSKSADESDNYSGSNDDDDNGSIGLNIRDGSDNGSGTQSSWTKRAVEVDSPQHMPTSDQLANPPDSTCAQVIHPKPEAFCHDWVSMNANGECEGQKESTDDFMGKDLEIGVARNPDTQHESYPTEQVSTKLTGTSVDRLPESDPKNEGALGLDSSNVSGEPSTQAADLIGTIANSSDAQPVTRFMEPRNGFSQIMKGKGITANSSMELLSLELSLKRPRSMGEGGTATHDNRNVLRRSAFSRYHTSATSNQAPTGYGGSCSLLDNSSEAVKTESTYNMISNSNAAPLKQGSNVSSNNNDMGSTTKNVFSKSVAAKEKTATTSAVKCVQPTTAFRSVQFQSSGTQQVMQEKVDDVTVTGSTGQQREIQCQVEVQHHHHHYHHHHVTHSIQKQQQVQPPPDHDLSLKNMAAAAPQCGSSNMFAGPGESNVANYSINGSNSGSNHGSNGQNGSSTAVNAVGMDMEIADGLAEKSRAGGGYWSGSRSGSGIDQSRFAQREAALKKFRQKKKARNFGKKVRYQSRKTLAEQRPRVRGQFVRQSVQEQRGEEADR</sequence>
<reference evidence="13" key="2">
    <citation type="submission" date="2019-07" db="EMBL/GenBank/DDBJ databases">
        <authorList>
            <person name="Yang Y."/>
            <person name="Bocs S."/>
            <person name="Baudouin L."/>
        </authorList>
    </citation>
    <scope>NUCLEOTIDE SEQUENCE</scope>
    <source>
        <tissue evidence="13">Spear leaf of Hainan Tall coconut</tissue>
    </source>
</reference>
<comment type="subcellular location">
    <subcellularLocation>
        <location evidence="1 9">Nucleus</location>
    </subcellularLocation>
</comment>
<dbReference type="GO" id="GO:0000160">
    <property type="term" value="P:phosphorelay signal transduction system"/>
    <property type="evidence" value="ECO:0007669"/>
    <property type="project" value="UniProtKB-KW"/>
</dbReference>
<evidence type="ECO:0000313" key="14">
    <source>
        <dbReference type="Proteomes" id="UP000797356"/>
    </source>
</evidence>
<name>A0A8K0NEM4_COCNU</name>
<keyword evidence="6" id="KW-0804">Transcription</keyword>
<feature type="compositionally biased region" description="Polar residues" evidence="10">
    <location>
        <begin position="292"/>
        <end position="306"/>
    </location>
</feature>
<keyword evidence="14" id="KW-1185">Reference proteome</keyword>
<comment type="similarity">
    <text evidence="2">Belongs to the ARR-like family.</text>
</comment>
<dbReference type="Gene3D" id="3.40.50.2300">
    <property type="match status" value="1"/>
</dbReference>
<dbReference type="InterPro" id="IPR010402">
    <property type="entry name" value="CCT_domain"/>
</dbReference>
<feature type="region of interest" description="Disordered" evidence="10">
    <location>
        <begin position="739"/>
        <end position="788"/>
    </location>
</feature>